<dbReference type="InterPro" id="IPR011991">
    <property type="entry name" value="ArsR-like_HTH"/>
</dbReference>
<dbReference type="InterPro" id="IPR036388">
    <property type="entry name" value="WH-like_DNA-bd_sf"/>
</dbReference>
<evidence type="ECO:0000313" key="1">
    <source>
        <dbReference type="EMBL" id="PDT48606.1"/>
    </source>
</evidence>
<protein>
    <submittedName>
        <fullName evidence="1">Uncharacterized protein</fullName>
    </submittedName>
</protein>
<sequence length="221" mass="24864">MTNEMRTFRMDAHADDGGDMLPTNIHRQPLAAALEALRRVDQDGPPEPYEPPLERANQARKETAEFNHKAVHILAGMGWTTCAIAGELGITQRRAQALRRQPCEALEVERREAGERKAREQAARTSGALFFTEELLEDREPVWVDEALPTREKIKRCLRDGKASQAEVARLLGISRQAVSKHVQALAFRKSERSLASVHTKAKFRRPAIRTLPIQIKYLGG</sequence>
<dbReference type="Gene3D" id="1.10.10.10">
    <property type="entry name" value="Winged helix-like DNA-binding domain superfamily/Winged helix DNA-binding domain"/>
    <property type="match status" value="1"/>
</dbReference>
<dbReference type="RefSeq" id="WP_097586786.1">
    <property type="nucleotide sequence ID" value="NZ_NWTC01000005.1"/>
</dbReference>
<organism evidence="1 2">
    <name type="scientific">Rhizobium fredii</name>
    <name type="common">Sinorhizobium fredii</name>
    <dbReference type="NCBI Taxonomy" id="380"/>
    <lineage>
        <taxon>Bacteria</taxon>
        <taxon>Pseudomonadati</taxon>
        <taxon>Pseudomonadota</taxon>
        <taxon>Alphaproteobacteria</taxon>
        <taxon>Hyphomicrobiales</taxon>
        <taxon>Rhizobiaceae</taxon>
        <taxon>Sinorhizobium/Ensifer group</taxon>
        <taxon>Sinorhizobium</taxon>
    </lineage>
</organism>
<evidence type="ECO:0000313" key="2">
    <source>
        <dbReference type="Proteomes" id="UP000220353"/>
    </source>
</evidence>
<proteinExistence type="predicted"/>
<dbReference type="InterPro" id="IPR036390">
    <property type="entry name" value="WH_DNA-bd_sf"/>
</dbReference>
<dbReference type="AlphaFoldDB" id="A0A2A6M292"/>
<dbReference type="Proteomes" id="UP000220353">
    <property type="component" value="Unassembled WGS sequence"/>
</dbReference>
<name>A0A2A6M292_RHIFR</name>
<dbReference type="CDD" id="cd00090">
    <property type="entry name" value="HTH_ARSR"/>
    <property type="match status" value="1"/>
</dbReference>
<accession>A0A2A6M292</accession>
<comment type="caution">
    <text evidence="1">The sequence shown here is derived from an EMBL/GenBank/DDBJ whole genome shotgun (WGS) entry which is preliminary data.</text>
</comment>
<dbReference type="EMBL" id="NWTC01000005">
    <property type="protein sequence ID" value="PDT48606.1"/>
    <property type="molecule type" value="Genomic_DNA"/>
</dbReference>
<dbReference type="GO" id="GO:0006355">
    <property type="term" value="P:regulation of DNA-templated transcription"/>
    <property type="evidence" value="ECO:0007669"/>
    <property type="project" value="UniProtKB-ARBA"/>
</dbReference>
<gene>
    <name evidence="1" type="ORF">CO661_09115</name>
</gene>
<reference evidence="1 2" key="1">
    <citation type="submission" date="2017-09" db="EMBL/GenBank/DDBJ databases">
        <title>Comparative genomics of rhizobia isolated from Phaseolus vulgaris in China.</title>
        <authorList>
            <person name="Tong W."/>
        </authorList>
    </citation>
    <scope>NUCLEOTIDE SEQUENCE [LARGE SCALE GENOMIC DNA]</scope>
    <source>
        <strain evidence="1 2">PCH1</strain>
    </source>
</reference>
<dbReference type="SUPFAM" id="SSF46785">
    <property type="entry name" value="Winged helix' DNA-binding domain"/>
    <property type="match status" value="1"/>
</dbReference>
<dbReference type="Pfam" id="PF13412">
    <property type="entry name" value="HTH_24"/>
    <property type="match status" value="1"/>
</dbReference>